<dbReference type="InterPro" id="IPR036770">
    <property type="entry name" value="Ankyrin_rpt-contain_sf"/>
</dbReference>
<gene>
    <name evidence="4" type="ORF">TrCOL_g10184</name>
</gene>
<evidence type="ECO:0000256" key="1">
    <source>
        <dbReference type="ARBA" id="ARBA00022737"/>
    </source>
</evidence>
<feature type="repeat" description="ANK" evidence="3">
    <location>
        <begin position="210"/>
        <end position="242"/>
    </location>
</feature>
<evidence type="ECO:0000256" key="3">
    <source>
        <dbReference type="PROSITE-ProRule" id="PRU00023"/>
    </source>
</evidence>
<dbReference type="SUPFAM" id="SSF48403">
    <property type="entry name" value="Ankyrin repeat"/>
    <property type="match status" value="1"/>
</dbReference>
<dbReference type="Proteomes" id="UP001165065">
    <property type="component" value="Unassembled WGS sequence"/>
</dbReference>
<dbReference type="Gene3D" id="1.25.40.20">
    <property type="entry name" value="Ankyrin repeat-containing domain"/>
    <property type="match status" value="2"/>
</dbReference>
<evidence type="ECO:0000313" key="4">
    <source>
        <dbReference type="EMBL" id="GMI39193.1"/>
    </source>
</evidence>
<dbReference type="PANTHER" id="PTHR24171:SF10">
    <property type="entry name" value="ANKYRIN REPEAT DOMAIN-CONTAINING PROTEIN 29-LIKE"/>
    <property type="match status" value="1"/>
</dbReference>
<keyword evidence="2 3" id="KW-0040">ANK repeat</keyword>
<evidence type="ECO:0000256" key="2">
    <source>
        <dbReference type="ARBA" id="ARBA00023043"/>
    </source>
</evidence>
<dbReference type="PANTHER" id="PTHR24171">
    <property type="entry name" value="ANKYRIN REPEAT DOMAIN-CONTAINING PROTEIN 39-RELATED"/>
    <property type="match status" value="1"/>
</dbReference>
<evidence type="ECO:0000313" key="5">
    <source>
        <dbReference type="Proteomes" id="UP001165065"/>
    </source>
</evidence>
<organism evidence="4 5">
    <name type="scientific">Triparma columacea</name>
    <dbReference type="NCBI Taxonomy" id="722753"/>
    <lineage>
        <taxon>Eukaryota</taxon>
        <taxon>Sar</taxon>
        <taxon>Stramenopiles</taxon>
        <taxon>Ochrophyta</taxon>
        <taxon>Bolidophyceae</taxon>
        <taxon>Parmales</taxon>
        <taxon>Triparmaceae</taxon>
        <taxon>Triparma</taxon>
    </lineage>
</organism>
<keyword evidence="1" id="KW-0677">Repeat</keyword>
<proteinExistence type="predicted"/>
<dbReference type="InterPro" id="IPR002110">
    <property type="entry name" value="Ankyrin_rpt"/>
</dbReference>
<dbReference type="SMART" id="SM00248">
    <property type="entry name" value="ANK"/>
    <property type="match status" value="2"/>
</dbReference>
<protein>
    <submittedName>
        <fullName evidence="4">Uncharacterized protein</fullName>
    </submittedName>
</protein>
<keyword evidence="5" id="KW-1185">Reference proteome</keyword>
<reference evidence="5" key="1">
    <citation type="journal article" date="2023" name="Commun. Biol.">
        <title>Genome analysis of Parmales, the sister group of diatoms, reveals the evolutionary specialization of diatoms from phago-mixotrophs to photoautotrophs.</title>
        <authorList>
            <person name="Ban H."/>
            <person name="Sato S."/>
            <person name="Yoshikawa S."/>
            <person name="Yamada K."/>
            <person name="Nakamura Y."/>
            <person name="Ichinomiya M."/>
            <person name="Sato N."/>
            <person name="Blanc-Mathieu R."/>
            <person name="Endo H."/>
            <person name="Kuwata A."/>
            <person name="Ogata H."/>
        </authorList>
    </citation>
    <scope>NUCLEOTIDE SEQUENCE [LARGE SCALE GENOMIC DNA]</scope>
</reference>
<dbReference type="Pfam" id="PF12796">
    <property type="entry name" value="Ank_2"/>
    <property type="match status" value="1"/>
</dbReference>
<name>A0A9W7G860_9STRA</name>
<dbReference type="EMBL" id="BRYA01000099">
    <property type="protein sequence ID" value="GMI39193.1"/>
    <property type="molecule type" value="Genomic_DNA"/>
</dbReference>
<sequence length="297" mass="31611">MGQNLEKQHKDVLSPHPAIPLAISGDLEEFKKHTDTYGKVDAQDNNCLHGLFTATSATPNHIKILLHLASHLGSASPPSPREGSFLDAVKAKNNLGCSVVWVGVAYQAVALLDELITVLGKKEVKDLVMVPNDQGDTGILAAVSRGGLESLRWVAKLFEGDEKGMGELVGKRNKNGTDLVQAAVGGRHVETVRMLVELLPKGRFGERMGNGMYPIHVAAERDCGGIVKLLVGAGARIEVTDKNGATPLMVASFVGAKEVVEVLLSEGADKEATDGEGRRAVDLAEAKKFGEIVEILK</sequence>
<dbReference type="OrthoDB" id="159630at2759"/>
<comment type="caution">
    <text evidence="4">The sequence shown here is derived from an EMBL/GenBank/DDBJ whole genome shotgun (WGS) entry which is preliminary data.</text>
</comment>
<accession>A0A9W7G860</accession>
<dbReference type="PROSITE" id="PS50297">
    <property type="entry name" value="ANK_REP_REGION"/>
    <property type="match status" value="2"/>
</dbReference>
<feature type="repeat" description="ANK" evidence="3">
    <location>
        <begin position="243"/>
        <end position="275"/>
    </location>
</feature>
<dbReference type="AlphaFoldDB" id="A0A9W7G860"/>
<dbReference type="PROSITE" id="PS50088">
    <property type="entry name" value="ANK_REPEAT"/>
    <property type="match status" value="2"/>
</dbReference>